<dbReference type="EMBL" id="AK358261">
    <property type="protein sequence ID" value="BAJ89475.1"/>
    <property type="molecule type" value="mRNA"/>
</dbReference>
<dbReference type="KEGG" id="hvg:123442694"/>
<protein>
    <submittedName>
        <fullName evidence="3">Predicted protein</fullName>
    </submittedName>
</protein>
<dbReference type="PANTHER" id="PTHR47071:SF12">
    <property type="entry name" value="OS01G0149900 PROTEIN"/>
    <property type="match status" value="1"/>
</dbReference>
<dbReference type="Pfam" id="PF14309">
    <property type="entry name" value="DUF4378"/>
    <property type="match status" value="1"/>
</dbReference>
<dbReference type="RefSeq" id="XP_044974744.1">
    <property type="nucleotide sequence ID" value="XM_045118809.1"/>
</dbReference>
<reference evidence="4" key="3">
    <citation type="submission" date="2020-10" db="EMBL/GenBank/DDBJ databases">
        <authorList>
            <person name="Scholz U."/>
            <person name="Mascher M."/>
            <person name="Fiebig A."/>
        </authorList>
    </citation>
    <scope>NUCLEOTIDE SEQUENCE [LARGE SCALE GENOMIC DNA]</scope>
    <source>
        <strain evidence="4">cv. Morex</strain>
    </source>
</reference>
<accession>F2D304</accession>
<dbReference type="InterPro" id="IPR044257">
    <property type="entry name" value="TRM32-like"/>
</dbReference>
<dbReference type="PaxDb" id="4513-MLOC_44283.2"/>
<dbReference type="ExpressionAtlas" id="F2D304">
    <property type="expression patterns" value="baseline and differential"/>
</dbReference>
<feature type="compositionally biased region" description="Polar residues" evidence="1">
    <location>
        <begin position="445"/>
        <end position="455"/>
    </location>
</feature>
<dbReference type="eggNOG" id="ENOG502QQYR">
    <property type="taxonomic scope" value="Eukaryota"/>
</dbReference>
<dbReference type="OrthoDB" id="758104at2759"/>
<feature type="compositionally biased region" description="Basic residues" evidence="1">
    <location>
        <begin position="84"/>
        <end position="98"/>
    </location>
</feature>
<keyword evidence="5" id="KW-1185">Reference proteome</keyword>
<evidence type="ECO:0000313" key="5">
    <source>
        <dbReference type="Proteomes" id="UP000011116"/>
    </source>
</evidence>
<evidence type="ECO:0000313" key="4">
    <source>
        <dbReference type="EnsemblPlants" id="HORVU.MOREX.r3.3HG0230870.1"/>
    </source>
</evidence>
<feature type="compositionally biased region" description="Polar residues" evidence="1">
    <location>
        <begin position="601"/>
        <end position="618"/>
    </location>
</feature>
<feature type="region of interest" description="Disordered" evidence="1">
    <location>
        <begin position="405"/>
        <end position="456"/>
    </location>
</feature>
<reference evidence="4" key="4">
    <citation type="submission" date="2022-01" db="UniProtKB">
        <authorList>
            <consortium name="EnsemblPlants"/>
        </authorList>
    </citation>
    <scope>IDENTIFICATION</scope>
    <source>
        <strain evidence="4">subsp. vulgare</strain>
    </source>
</reference>
<dbReference type="PANTHER" id="PTHR47071">
    <property type="entry name" value="PROTEIN TRM32"/>
    <property type="match status" value="1"/>
</dbReference>
<feature type="region of interest" description="Disordered" evidence="1">
    <location>
        <begin position="178"/>
        <end position="204"/>
    </location>
</feature>
<dbReference type="AlphaFoldDB" id="F2D304"/>
<feature type="compositionally biased region" description="Polar residues" evidence="1">
    <location>
        <begin position="178"/>
        <end position="189"/>
    </location>
</feature>
<name>F2D304_HORVV</name>
<feature type="region of interest" description="Disordered" evidence="1">
    <location>
        <begin position="286"/>
        <end position="308"/>
    </location>
</feature>
<feature type="region of interest" description="Disordered" evidence="1">
    <location>
        <begin position="579"/>
        <end position="618"/>
    </location>
</feature>
<evidence type="ECO:0000313" key="3">
    <source>
        <dbReference type="EMBL" id="BAJ89475.1"/>
    </source>
</evidence>
<proteinExistence type="evidence at transcript level"/>
<reference evidence="5" key="2">
    <citation type="journal article" date="2012" name="Nature">
        <title>A physical, genetic and functional sequence assembly of the barley genome.</title>
        <authorList>
            <consortium name="The International Barley Genome Sequencing Consortium"/>
            <person name="Mayer K.F."/>
            <person name="Waugh R."/>
            <person name="Brown J.W."/>
            <person name="Schulman A."/>
            <person name="Langridge P."/>
            <person name="Platzer M."/>
            <person name="Fincher G.B."/>
            <person name="Muehlbauer G.J."/>
            <person name="Sato K."/>
            <person name="Close T.J."/>
            <person name="Wise R.P."/>
            <person name="Stein N."/>
        </authorList>
    </citation>
    <scope>NUCLEOTIDE SEQUENCE [LARGE SCALE GENOMIC DNA]</scope>
    <source>
        <strain evidence="5">cv. Morex</strain>
    </source>
</reference>
<feature type="domain" description="DUF4378" evidence="2">
    <location>
        <begin position="643"/>
        <end position="799"/>
    </location>
</feature>
<evidence type="ECO:0000256" key="1">
    <source>
        <dbReference type="SAM" id="MobiDB-lite"/>
    </source>
</evidence>
<feature type="region of interest" description="Disordered" evidence="1">
    <location>
        <begin position="80"/>
        <end position="119"/>
    </location>
</feature>
<organism evidence="3">
    <name type="scientific">Hordeum vulgare subsp. vulgare</name>
    <name type="common">Domesticated barley</name>
    <dbReference type="NCBI Taxonomy" id="112509"/>
    <lineage>
        <taxon>Eukaryota</taxon>
        <taxon>Viridiplantae</taxon>
        <taxon>Streptophyta</taxon>
        <taxon>Embryophyta</taxon>
        <taxon>Tracheophyta</taxon>
        <taxon>Spermatophyta</taxon>
        <taxon>Magnoliopsida</taxon>
        <taxon>Liliopsida</taxon>
        <taxon>Poales</taxon>
        <taxon>Poaceae</taxon>
        <taxon>BOP clade</taxon>
        <taxon>Pooideae</taxon>
        <taxon>Triticodae</taxon>
        <taxon>Triticeae</taxon>
        <taxon>Hordeinae</taxon>
        <taxon>Hordeum</taxon>
    </lineage>
</organism>
<dbReference type="Gramene" id="HORVU.MOREX.r2.3HG0191530.1">
    <property type="protein sequence ID" value="HORVU.MOREX.r2.3HG0191530.1"/>
    <property type="gene ID" value="HORVU.MOREX.r2.3HG0191530"/>
</dbReference>
<reference evidence="3" key="1">
    <citation type="journal article" date="2011" name="Plant Physiol.">
        <title>Comprehensive sequence analysis of 24,783 barley full-length cDNAs derived from 12 clone libraries.</title>
        <authorList>
            <person name="Matsumoto T."/>
            <person name="Tanaka T."/>
            <person name="Sakai H."/>
            <person name="Amano N."/>
            <person name="Kanamori H."/>
            <person name="Kurita K."/>
            <person name="Kikuta A."/>
            <person name="Kamiya K."/>
            <person name="Yamamoto M."/>
            <person name="Ikawa H."/>
            <person name="Fujii N."/>
            <person name="Hori K."/>
            <person name="Itoh T."/>
            <person name="Sato K."/>
        </authorList>
    </citation>
    <scope>NUCLEOTIDE SEQUENCE</scope>
    <source>
        <tissue evidence="3">Shoot</tissue>
    </source>
</reference>
<dbReference type="FunCoup" id="F2D304">
    <property type="interactions" value="399"/>
</dbReference>
<dbReference type="EnsemblPlants" id="HORVU.MOREX.r3.3HG0230870.1">
    <property type="protein sequence ID" value="HORVU.MOREX.r3.3HG0230870.1"/>
    <property type="gene ID" value="HORVU.MOREX.r3.3HG0230870"/>
</dbReference>
<gene>
    <name evidence="4" type="primary">LOC123442694</name>
</gene>
<feature type="compositionally biased region" description="Acidic residues" evidence="1">
    <location>
        <begin position="405"/>
        <end position="418"/>
    </location>
</feature>
<dbReference type="Proteomes" id="UP000011116">
    <property type="component" value="Chromosome 3H"/>
</dbReference>
<dbReference type="InterPro" id="IPR025486">
    <property type="entry name" value="DUF4378"/>
</dbReference>
<dbReference type="Gramene" id="HORVU.MOREX.r3.3HG0230870.1">
    <property type="protein sequence ID" value="HORVU.MOREX.r3.3HG0230870.1"/>
    <property type="gene ID" value="HORVU.MOREX.r3.3HG0230870"/>
</dbReference>
<sequence>MLPGPGQMAQLLHPQDSGFYGRKEVGGRWSFLELFGLRRRLRSTKKMLSDKKHGSRLRGCYVPFKDEDNGVTDEQKAIIDEHRKTKVTNKQKGSKKSSGKSGLKSLFSRKLHGKEDQKEKMLPVGPKLLRTLSIHYLESNDYVLDGQSAANGDGSSDGAKLSLQNGTSTNLQQDAFSNLDASGTDTSLPRLSGGSDDHVKRKSHRSISMDGILHKVPYGQRVSGDNIRQELPRSASATYDRDGLKLSYIGTAARRQGNNGGFRRSRSLSESLESYSHLLDSISSSESKRVLTSSKSTRDHSLDGPGAVTSLQRTSYSQLRSKSVVRLAEFLVIPEDTLAPEVAEEIVGDVKLAVDKGSCSEVAGGSENPVSLEELLSNEKCDVVESSTEADLCIAPLASSEMVDVSEGEAAASDDDLEVLSSTQAKPRTDPSASEVDIPEEHATSGDNDLLQSPTEADPCSLLSLLQSDDVNIAEQQVTPNSGDQIQSCATAQPSEDIHITEEHAMISEGNQIQSFDALKSVKGTCCVPDPNKDTEDELNLCCEQETESPTSVLDVAFSDHPAATTEKNHTMLDDSLPVEETVHSSESPDHSVGNGDDLESSTCVKPPTSSSSTLDNVLQENNLSDLSALQEEAAADPKNEAELVYVKDIFDKSSFRDEALFDGWCSQNRAVLQEDDCQHYDAAAAAIDFTDMSADELLLFDLTNEALLDAYKDYAAGMSSQPRFSSFQRPKPVGERALRELRSRVGRRLDERPQAGVEVDAVLSSDLAKAERWSNFRREADQVAILVADAVLDRLVAELALQLAKF</sequence>
<feature type="compositionally biased region" description="Basic and acidic residues" evidence="1">
    <location>
        <begin position="581"/>
        <end position="590"/>
    </location>
</feature>
<evidence type="ECO:0000259" key="2">
    <source>
        <dbReference type="Pfam" id="PF14309"/>
    </source>
</evidence>
<dbReference type="STRING" id="112509.F2D304"/>
<dbReference type="GeneID" id="123442694"/>